<dbReference type="GO" id="GO:0009090">
    <property type="term" value="P:homoserine biosynthetic process"/>
    <property type="evidence" value="ECO:0007669"/>
    <property type="project" value="TreeGrafter"/>
</dbReference>
<evidence type="ECO:0000313" key="4">
    <source>
        <dbReference type="Proteomes" id="UP000184233"/>
    </source>
</evidence>
<dbReference type="AlphaFoldDB" id="A0A1M3L6M2"/>
<evidence type="ECO:0000256" key="1">
    <source>
        <dbReference type="ARBA" id="ARBA00010122"/>
    </source>
</evidence>
<dbReference type="Gene3D" id="3.40.1160.10">
    <property type="entry name" value="Acetylglutamate kinase-like"/>
    <property type="match status" value="1"/>
</dbReference>
<dbReference type="EMBL" id="MKVH01000002">
    <property type="protein sequence ID" value="OJX61211.1"/>
    <property type="molecule type" value="Genomic_DNA"/>
</dbReference>
<dbReference type="InterPro" id="IPR001048">
    <property type="entry name" value="Asp/Glu/Uridylate_kinase"/>
</dbReference>
<dbReference type="Pfam" id="PF00696">
    <property type="entry name" value="AA_kinase"/>
    <property type="match status" value="1"/>
</dbReference>
<accession>A0A1M3L6M2</accession>
<dbReference type="InterPro" id="IPR036393">
    <property type="entry name" value="AceGlu_kinase-like_sf"/>
</dbReference>
<sequence>MKVMKFGGAVLRGPEGFRQMSDILQRHADERILVVVSAFSTATRDLEYTARLAVKGQLDDARERLDHVVNDHRTLMKGLIPSPSVREALDVLLEGCRTELTNTLTGVSITRQLTPRTLDGILSYGEYMALHIARHVLGSRGIDVAGVDARDVIETDGQHGAARPLVDKTRVRVRQTLWPVLDAHRVVLIQGYVGRAEHGATTTMGKESSNLTASLLGSLLDAEEIVIWTDVAGIRSGDPQICEGTASRPRLSYVQARIAAEEGVKLLYPTMIDPAEQAGIPIRIAGAAEPDGDQTIIAAEASSCDPIVVLRDDMDPADNHVTVSVVFAPAAAWLEAAGTTIRELGVTEAFGLVLQPGDHTARLMLPRTHAARAAAQLHARLV</sequence>
<name>A0A1M3L6M2_9BACT</name>
<dbReference type="GO" id="GO:0005829">
    <property type="term" value="C:cytosol"/>
    <property type="evidence" value="ECO:0007669"/>
    <property type="project" value="TreeGrafter"/>
</dbReference>
<feature type="domain" description="Aspartate/glutamate/uridylate kinase" evidence="2">
    <location>
        <begin position="2"/>
        <end position="285"/>
    </location>
</feature>
<dbReference type="PANTHER" id="PTHR21499:SF59">
    <property type="entry name" value="ASPARTOKINASE"/>
    <property type="match status" value="1"/>
</dbReference>
<dbReference type="GO" id="GO:0004072">
    <property type="term" value="F:aspartate kinase activity"/>
    <property type="evidence" value="ECO:0007669"/>
    <property type="project" value="TreeGrafter"/>
</dbReference>
<reference evidence="3 4" key="1">
    <citation type="submission" date="2016-09" db="EMBL/GenBank/DDBJ databases">
        <title>Genome-resolved meta-omics ties microbial dynamics to process performance in biotechnology for thiocyanate degradation.</title>
        <authorList>
            <person name="Kantor R.S."/>
            <person name="Huddy R.J."/>
            <person name="Iyer R."/>
            <person name="Thomas B.C."/>
            <person name="Brown C.T."/>
            <person name="Anantharaman K."/>
            <person name="Tringe S."/>
            <person name="Hettich R.L."/>
            <person name="Harrison S.T."/>
            <person name="Banfield J.F."/>
        </authorList>
    </citation>
    <scope>NUCLEOTIDE SEQUENCE [LARGE SCALE GENOMIC DNA]</scope>
    <source>
        <strain evidence="3">59-99</strain>
    </source>
</reference>
<dbReference type="GO" id="GO:0009089">
    <property type="term" value="P:lysine biosynthetic process via diaminopimelate"/>
    <property type="evidence" value="ECO:0007669"/>
    <property type="project" value="TreeGrafter"/>
</dbReference>
<evidence type="ECO:0000313" key="3">
    <source>
        <dbReference type="EMBL" id="OJX61211.1"/>
    </source>
</evidence>
<proteinExistence type="inferred from homology"/>
<dbReference type="STRING" id="1895771.BGO89_01075"/>
<dbReference type="Proteomes" id="UP000184233">
    <property type="component" value="Unassembled WGS sequence"/>
</dbReference>
<gene>
    <name evidence="3" type="ORF">BGO89_01075</name>
</gene>
<comment type="similarity">
    <text evidence="1">Belongs to the aspartokinase family.</text>
</comment>
<dbReference type="PANTHER" id="PTHR21499">
    <property type="entry name" value="ASPARTATE KINASE"/>
    <property type="match status" value="1"/>
</dbReference>
<protein>
    <recommendedName>
        <fullName evidence="2">Aspartate/glutamate/uridylate kinase domain-containing protein</fullName>
    </recommendedName>
</protein>
<comment type="caution">
    <text evidence="3">The sequence shown here is derived from an EMBL/GenBank/DDBJ whole genome shotgun (WGS) entry which is preliminary data.</text>
</comment>
<dbReference type="SUPFAM" id="SSF53633">
    <property type="entry name" value="Carbamate kinase-like"/>
    <property type="match status" value="1"/>
</dbReference>
<evidence type="ECO:0000259" key="2">
    <source>
        <dbReference type="Pfam" id="PF00696"/>
    </source>
</evidence>
<organism evidence="3 4">
    <name type="scientific">Candidatus Kapaibacterium thiocyanatum</name>
    <dbReference type="NCBI Taxonomy" id="1895771"/>
    <lineage>
        <taxon>Bacteria</taxon>
        <taxon>Pseudomonadati</taxon>
        <taxon>Candidatus Kapaibacteriota</taxon>
        <taxon>Candidatus Kapaibacteriia</taxon>
        <taxon>Candidatus Kapaibacteriales</taxon>
        <taxon>Candidatus Kapaibacteriaceae</taxon>
        <taxon>Candidatus Kapaibacterium</taxon>
    </lineage>
</organism>